<protein>
    <submittedName>
        <fullName evidence="1">Uncharacterized protein</fullName>
    </submittedName>
</protein>
<name>A0A4R7ZG40_9FIRM</name>
<gene>
    <name evidence="1" type="ORF">EDD63_12813</name>
</gene>
<dbReference type="RefSeq" id="WP_134170173.1">
    <property type="nucleotide sequence ID" value="NZ_SODD01000028.1"/>
</dbReference>
<organism evidence="1 2">
    <name type="scientific">Breznakia blatticola</name>
    <dbReference type="NCBI Taxonomy" id="1754012"/>
    <lineage>
        <taxon>Bacteria</taxon>
        <taxon>Bacillati</taxon>
        <taxon>Bacillota</taxon>
        <taxon>Erysipelotrichia</taxon>
        <taxon>Erysipelotrichales</taxon>
        <taxon>Erysipelotrichaceae</taxon>
        <taxon>Breznakia</taxon>
    </lineage>
</organism>
<comment type="caution">
    <text evidence="1">The sequence shown here is derived from an EMBL/GenBank/DDBJ whole genome shotgun (WGS) entry which is preliminary data.</text>
</comment>
<evidence type="ECO:0000313" key="2">
    <source>
        <dbReference type="Proteomes" id="UP000294743"/>
    </source>
</evidence>
<dbReference type="OrthoDB" id="9790913at2"/>
<dbReference type="AlphaFoldDB" id="A0A4R7ZG40"/>
<dbReference type="EMBL" id="SODD01000028">
    <property type="protein sequence ID" value="TDW16115.1"/>
    <property type="molecule type" value="Genomic_DNA"/>
</dbReference>
<keyword evidence="2" id="KW-1185">Reference proteome</keyword>
<sequence length="272" mass="32236">MERKTPFKKEISGIENEKEFVRAFHKKKVKHLPILLYDLVETLYDDIHADDIVCAYHIKEKMKPDFYIEIRGIKKYISVKMGFKTSVHTENVYEFIRFLRSIGVSYSATEAYLHYHFADGTTNGKGDVRLSGEEYKTLYQHEIDEINRAFSRISNIDKILDRFMFVGTQFSCKVDALILGIVEDHWWITTKEIKEQVLRQMNRKTTCPRIGPFSIQPLNRCLNKNPKYEKARYHVQLKWYQISDDILRAMVIRDLETPRDEKKLLEESLPKC</sequence>
<proteinExistence type="predicted"/>
<evidence type="ECO:0000313" key="1">
    <source>
        <dbReference type="EMBL" id="TDW16115.1"/>
    </source>
</evidence>
<accession>A0A4R7ZG40</accession>
<reference evidence="1 2" key="1">
    <citation type="submission" date="2019-03" db="EMBL/GenBank/DDBJ databases">
        <title>Genomic Encyclopedia of Type Strains, Phase IV (KMG-IV): sequencing the most valuable type-strain genomes for metagenomic binning, comparative biology and taxonomic classification.</title>
        <authorList>
            <person name="Goeker M."/>
        </authorList>
    </citation>
    <scope>NUCLEOTIDE SEQUENCE [LARGE SCALE GENOMIC DNA]</scope>
    <source>
        <strain evidence="1 2">DSM 28867</strain>
    </source>
</reference>
<dbReference type="Proteomes" id="UP000294743">
    <property type="component" value="Unassembled WGS sequence"/>
</dbReference>